<evidence type="ECO:0000313" key="3">
    <source>
        <dbReference type="Proteomes" id="UP001165460"/>
    </source>
</evidence>
<dbReference type="InterPro" id="IPR036291">
    <property type="entry name" value="NAD(P)-bd_dom_sf"/>
</dbReference>
<reference evidence="2" key="1">
    <citation type="submission" date="2022-03" db="EMBL/GenBank/DDBJ databases">
        <authorList>
            <person name="Woo C.Y."/>
        </authorList>
    </citation>
    <scope>NUCLEOTIDE SEQUENCE</scope>
    <source>
        <strain evidence="2">CYS-01</strain>
    </source>
</reference>
<gene>
    <name evidence="2" type="ORF">MMF97_02130</name>
</gene>
<keyword evidence="3" id="KW-1185">Reference proteome</keyword>
<dbReference type="RefSeq" id="WP_243358387.1">
    <property type="nucleotide sequence ID" value="NZ_JALGBH010000001.1"/>
</dbReference>
<dbReference type="PANTHER" id="PTHR48079:SF6">
    <property type="entry name" value="NAD(P)-BINDING DOMAIN-CONTAINING PROTEIN-RELATED"/>
    <property type="match status" value="1"/>
</dbReference>
<sequence length="304" mass="33922">MKILITGIKGYFGQILSHILEESHSVYGLGREHTDYNLDLSLGIPNNFIDFDIVVHAAAKAHITPRTEAENEAFFNVNVKGTKNLLKGLEQAPTLPQSFVFISSVAAYGLEHGTDIDENYPLKANDPYGLSKIQAEQVVEEWCKKHNVICSILRLPLLVGTNPPGNLGVMINGIKRGYYFNISGGKAKKSMVIAEDVARIIPKVATIGGVYNLTDGYHPTFKELSQHIAKQFGRKENLNMPYWIAKLLAIFGDMAVSFPVNSKKITKITSDLTFNDTKARKLLGWNPQKVVDNFQIELRNYRSQ</sequence>
<dbReference type="SUPFAM" id="SSF51735">
    <property type="entry name" value="NAD(P)-binding Rossmann-fold domains"/>
    <property type="match status" value="1"/>
</dbReference>
<evidence type="ECO:0000259" key="1">
    <source>
        <dbReference type="Pfam" id="PF01370"/>
    </source>
</evidence>
<evidence type="ECO:0000313" key="2">
    <source>
        <dbReference type="EMBL" id="MCJ0741491.1"/>
    </source>
</evidence>
<name>A0ABS9ZSC3_9SPHI</name>
<dbReference type="Gene3D" id="3.40.50.720">
    <property type="entry name" value="NAD(P)-binding Rossmann-like Domain"/>
    <property type="match status" value="1"/>
</dbReference>
<organism evidence="2 3">
    <name type="scientific">Pedobacter montanisoli</name>
    <dbReference type="NCBI Taxonomy" id="2923277"/>
    <lineage>
        <taxon>Bacteria</taxon>
        <taxon>Pseudomonadati</taxon>
        <taxon>Bacteroidota</taxon>
        <taxon>Sphingobacteriia</taxon>
        <taxon>Sphingobacteriales</taxon>
        <taxon>Sphingobacteriaceae</taxon>
        <taxon>Pedobacter</taxon>
    </lineage>
</organism>
<protein>
    <submittedName>
        <fullName evidence="2">NAD-dependent epimerase/dehydratase family protein</fullName>
    </submittedName>
</protein>
<dbReference type="Proteomes" id="UP001165460">
    <property type="component" value="Unassembled WGS sequence"/>
</dbReference>
<dbReference type="InterPro" id="IPR051783">
    <property type="entry name" value="NAD(P)-dependent_oxidoreduct"/>
</dbReference>
<dbReference type="PANTHER" id="PTHR48079">
    <property type="entry name" value="PROTEIN YEEZ"/>
    <property type="match status" value="1"/>
</dbReference>
<dbReference type="Pfam" id="PF01370">
    <property type="entry name" value="Epimerase"/>
    <property type="match status" value="1"/>
</dbReference>
<dbReference type="EMBL" id="JALGBH010000001">
    <property type="protein sequence ID" value="MCJ0741491.1"/>
    <property type="molecule type" value="Genomic_DNA"/>
</dbReference>
<comment type="caution">
    <text evidence="2">The sequence shown here is derived from an EMBL/GenBank/DDBJ whole genome shotgun (WGS) entry which is preliminary data.</text>
</comment>
<proteinExistence type="predicted"/>
<accession>A0ABS9ZSC3</accession>
<feature type="domain" description="NAD-dependent epimerase/dehydratase" evidence="1">
    <location>
        <begin position="3"/>
        <end position="206"/>
    </location>
</feature>
<dbReference type="InterPro" id="IPR001509">
    <property type="entry name" value="Epimerase_deHydtase"/>
</dbReference>